<evidence type="ECO:0000256" key="5">
    <source>
        <dbReference type="ARBA" id="ARBA00023136"/>
    </source>
</evidence>
<evidence type="ECO:0000313" key="9">
    <source>
        <dbReference type="EMBL" id="KAB6424702.1"/>
    </source>
</evidence>
<evidence type="ECO:0000256" key="6">
    <source>
        <dbReference type="ARBA" id="ARBA00023237"/>
    </source>
</evidence>
<dbReference type="Gene3D" id="2.40.170.20">
    <property type="entry name" value="TonB-dependent receptor, beta-barrel domain"/>
    <property type="match status" value="1"/>
</dbReference>
<dbReference type="AlphaFoldDB" id="A0A7J5QTG2"/>
<dbReference type="InterPro" id="IPR037066">
    <property type="entry name" value="Plug_dom_sf"/>
</dbReference>
<reference evidence="9 10" key="1">
    <citation type="journal article" date="2019" name="Nat. Med.">
        <title>A library of human gut bacterial isolates paired with longitudinal multiomics data enables mechanistic microbiome research.</title>
        <authorList>
            <person name="Poyet M."/>
            <person name="Groussin M."/>
            <person name="Gibbons S.M."/>
            <person name="Avila-Pacheco J."/>
            <person name="Jiang X."/>
            <person name="Kearney S.M."/>
            <person name="Perrotta A.R."/>
            <person name="Berdy B."/>
            <person name="Zhao S."/>
            <person name="Lieberman T.D."/>
            <person name="Swanson P.K."/>
            <person name="Smith M."/>
            <person name="Roesemann S."/>
            <person name="Alexander J.E."/>
            <person name="Rich S.A."/>
            <person name="Livny J."/>
            <person name="Vlamakis H."/>
            <person name="Clish C."/>
            <person name="Bullock K."/>
            <person name="Deik A."/>
            <person name="Scott J."/>
            <person name="Pierce K.A."/>
            <person name="Xavier R.J."/>
            <person name="Alm E.J."/>
        </authorList>
    </citation>
    <scope>NUCLEOTIDE SEQUENCE [LARGE SCALE GENOMIC DNA]</scope>
    <source>
        <strain evidence="9 10">BIOML-A7</strain>
    </source>
</reference>
<comment type="similarity">
    <text evidence="7">Belongs to the TonB-dependent receptor family.</text>
</comment>
<dbReference type="Gene3D" id="2.60.40.1120">
    <property type="entry name" value="Carboxypeptidase-like, regulatory domain"/>
    <property type="match status" value="1"/>
</dbReference>
<accession>A0A7J5QTG2</accession>
<evidence type="ECO:0000256" key="4">
    <source>
        <dbReference type="ARBA" id="ARBA00022692"/>
    </source>
</evidence>
<protein>
    <submittedName>
        <fullName evidence="9">SusC/RagA family TonB-linked outer membrane protein</fullName>
    </submittedName>
</protein>
<dbReference type="SUPFAM" id="SSF49464">
    <property type="entry name" value="Carboxypeptidase regulatory domain-like"/>
    <property type="match status" value="1"/>
</dbReference>
<dbReference type="Pfam" id="PF13715">
    <property type="entry name" value="CarbopepD_reg_2"/>
    <property type="match status" value="1"/>
</dbReference>
<evidence type="ECO:0000256" key="1">
    <source>
        <dbReference type="ARBA" id="ARBA00004571"/>
    </source>
</evidence>
<dbReference type="PROSITE" id="PS52016">
    <property type="entry name" value="TONB_DEPENDENT_REC_3"/>
    <property type="match status" value="1"/>
</dbReference>
<keyword evidence="6 7" id="KW-0998">Cell outer membrane</keyword>
<organism evidence="9 10">
    <name type="scientific">Bacteroides xylanisolvens</name>
    <dbReference type="NCBI Taxonomy" id="371601"/>
    <lineage>
        <taxon>Bacteria</taxon>
        <taxon>Pseudomonadati</taxon>
        <taxon>Bacteroidota</taxon>
        <taxon>Bacteroidia</taxon>
        <taxon>Bacteroidales</taxon>
        <taxon>Bacteroidaceae</taxon>
        <taxon>Bacteroides</taxon>
    </lineage>
</organism>
<keyword evidence="2 7" id="KW-0813">Transport</keyword>
<comment type="caution">
    <text evidence="9">The sequence shown here is derived from an EMBL/GenBank/DDBJ whole genome shotgun (WGS) entry which is preliminary data.</text>
</comment>
<dbReference type="Proteomes" id="UP000471447">
    <property type="component" value="Unassembled WGS sequence"/>
</dbReference>
<keyword evidence="3 7" id="KW-1134">Transmembrane beta strand</keyword>
<evidence type="ECO:0000256" key="2">
    <source>
        <dbReference type="ARBA" id="ARBA00022448"/>
    </source>
</evidence>
<keyword evidence="4 7" id="KW-0812">Transmembrane</keyword>
<proteinExistence type="inferred from homology"/>
<name>A0A7J5QTG2_9BACE</name>
<dbReference type="Gene3D" id="2.170.130.10">
    <property type="entry name" value="TonB-dependent receptor, plug domain"/>
    <property type="match status" value="1"/>
</dbReference>
<gene>
    <name evidence="9" type="ORF">GAZ26_08250</name>
</gene>
<comment type="subcellular location">
    <subcellularLocation>
        <location evidence="1 7">Cell outer membrane</location>
        <topology evidence="1 7">Multi-pass membrane protein</topology>
    </subcellularLocation>
</comment>
<dbReference type="InterPro" id="IPR008969">
    <property type="entry name" value="CarboxyPept-like_regulatory"/>
</dbReference>
<dbReference type="InterPro" id="IPR036942">
    <property type="entry name" value="Beta-barrel_TonB_sf"/>
</dbReference>
<evidence type="ECO:0000256" key="3">
    <source>
        <dbReference type="ARBA" id="ARBA00022452"/>
    </source>
</evidence>
<dbReference type="NCBIfam" id="TIGR04056">
    <property type="entry name" value="OMP_RagA_SusC"/>
    <property type="match status" value="1"/>
</dbReference>
<feature type="domain" description="TonB-dependent receptor plug" evidence="8">
    <location>
        <begin position="122"/>
        <end position="245"/>
    </location>
</feature>
<dbReference type="GO" id="GO:0009279">
    <property type="term" value="C:cell outer membrane"/>
    <property type="evidence" value="ECO:0007669"/>
    <property type="project" value="UniProtKB-SubCell"/>
</dbReference>
<evidence type="ECO:0000259" key="8">
    <source>
        <dbReference type="Pfam" id="PF07715"/>
    </source>
</evidence>
<dbReference type="InterPro" id="IPR023997">
    <property type="entry name" value="TonB-dep_OMP_SusC/RagA_CS"/>
</dbReference>
<dbReference type="SUPFAM" id="SSF56935">
    <property type="entry name" value="Porins"/>
    <property type="match status" value="1"/>
</dbReference>
<evidence type="ECO:0000313" key="10">
    <source>
        <dbReference type="Proteomes" id="UP000471447"/>
    </source>
</evidence>
<dbReference type="RefSeq" id="WP_048695710.1">
    <property type="nucleotide sequence ID" value="NZ_JBDORN010000006.1"/>
</dbReference>
<dbReference type="EMBL" id="WDCG01000007">
    <property type="protein sequence ID" value="KAB6424702.1"/>
    <property type="molecule type" value="Genomic_DNA"/>
</dbReference>
<evidence type="ECO:0000256" key="7">
    <source>
        <dbReference type="PROSITE-ProRule" id="PRU01360"/>
    </source>
</evidence>
<sequence length="1125" mass="126544">MNISSVIKLVISILFTAIFSQVCPAQELMEIKGTVCSVSGEPLPGATAIVAGTAKGVIADGDGRFTLKARKGQMLEVSFVGMKTRKVKITSTVMNITLQENVQEIEGVVVTGYQNIKNRVFTGAAASVKLDDIKLDGVADVSRMLEGRVAGLSIQNVTGSFGSAPRINIRGGASIMGNVQPLWVIDGAVYEDLVSLTLDQLASGDAVTLISSAVAGLNASDIEDIQVLKDASATSIYGARALNGVIVITTRAGKRNTPNRFSYSYELSMRAIPSYTDFDLLNSQESMSIYQEMDRKGYFSVQNTLYGRRSGVYHQMYKALGTVDPSTGRYYLENTDEARRAFMREREYANTNWFKELFTHSPIHTHTVTFSGGGENSTMYTSIGFYNDRGWTLADDVKRITANIKNSFYWKEDKIKATISAQGNLRNQNSPGTLSQRKNTVIGTFERDFDINPFAYALGTSRTLRPRNANGEPEYYRNNWAPFNILNEFDNNYLKTEVLDFKLQGELSYRLNENIEAKGLASVRHAVTKSSHFITEQSNVIQAFRANETPYVAQENIYLLKNKDNPLQLPQVALIHGGMFNKTETSLRSYLGRFALDYNKQMGEHDIRAFGFTEIRYADRIINPFQGYGIQYDRGNQVFTNPLIFDKLTNEGNTYFSLTERYERGVTLSASATYGYAGKYVFNGVFNYEGSNTAGKYSRSRWLPTWNIGAKWNMDQEKFMKKYPAVSKLALRASYGLTAKMNEQAINSTAVFKHLIINRTLLKDRENALHILHLENRDLTWEKMYELNLGLELGLFNNRISATFDVYQRSSFDLIDLIRTSGVGGQYYKYANFGDMRTRGVELALQTKNIVTDNFSWTTAFTVSGMKQKITRLLNTPNTFDMVAGTGRGNILGFPRGALFSFNFQGLNNNGLPTFDFGLYPSNQGVNSEISGADFLDAQYSKSYLIYHGPIEPTYIGGVSNTFKYKNWEFSCFVTMQAGNKIRLNPTFDPSFADLNVFSKEYYDRWLNPGDEWKTNVPVIPSQDLIRNIGKENIEKAYNTYNYSQNRVADGSFVRMKNISLGYRLPKKLLSQLKIRQMSVKANVTNPFLIYADKKLKGQDPEFYKSGGVSLPTPKQYTMTLHVEF</sequence>
<dbReference type="InterPro" id="IPR023996">
    <property type="entry name" value="TonB-dep_OMP_SusC/RagA"/>
</dbReference>
<dbReference type="NCBIfam" id="TIGR04057">
    <property type="entry name" value="SusC_RagA_signa"/>
    <property type="match status" value="1"/>
</dbReference>
<dbReference type="InterPro" id="IPR012910">
    <property type="entry name" value="Plug_dom"/>
</dbReference>
<dbReference type="InterPro" id="IPR039426">
    <property type="entry name" value="TonB-dep_rcpt-like"/>
</dbReference>
<keyword evidence="5 7" id="KW-0472">Membrane</keyword>
<dbReference type="Pfam" id="PF07715">
    <property type="entry name" value="Plug"/>
    <property type="match status" value="1"/>
</dbReference>